<evidence type="ECO:0000313" key="3">
    <source>
        <dbReference type="EMBL" id="RXK62349.1"/>
    </source>
</evidence>
<feature type="region of interest" description="Disordered" evidence="1">
    <location>
        <begin position="423"/>
        <end position="442"/>
    </location>
</feature>
<name>A0A4Q1CNZ7_9BACT</name>
<dbReference type="SUPFAM" id="SSF48452">
    <property type="entry name" value="TPR-like"/>
    <property type="match status" value="1"/>
</dbReference>
<dbReference type="EMBL" id="SDHW01000001">
    <property type="protein sequence ID" value="RXK62349.1"/>
    <property type="molecule type" value="Genomic_DNA"/>
</dbReference>
<dbReference type="Gene3D" id="1.25.40.390">
    <property type="match status" value="1"/>
</dbReference>
<evidence type="ECO:0000256" key="2">
    <source>
        <dbReference type="SAM" id="SignalP"/>
    </source>
</evidence>
<reference evidence="3 4" key="1">
    <citation type="submission" date="2019-01" db="EMBL/GenBank/DDBJ databases">
        <title>Lacibacter sp. strain TTM-7.</title>
        <authorList>
            <person name="Chen W.-M."/>
        </authorList>
    </citation>
    <scope>NUCLEOTIDE SEQUENCE [LARGE SCALE GENOMIC DNA]</scope>
    <source>
        <strain evidence="3 4">TTM-7</strain>
    </source>
</reference>
<organism evidence="3 4">
    <name type="scientific">Lacibacter luteus</name>
    <dbReference type="NCBI Taxonomy" id="2508719"/>
    <lineage>
        <taxon>Bacteria</taxon>
        <taxon>Pseudomonadati</taxon>
        <taxon>Bacteroidota</taxon>
        <taxon>Chitinophagia</taxon>
        <taxon>Chitinophagales</taxon>
        <taxon>Chitinophagaceae</taxon>
        <taxon>Lacibacter</taxon>
    </lineage>
</organism>
<feature type="signal peptide" evidence="2">
    <location>
        <begin position="1"/>
        <end position="22"/>
    </location>
</feature>
<evidence type="ECO:0000313" key="4">
    <source>
        <dbReference type="Proteomes" id="UP000290204"/>
    </source>
</evidence>
<protein>
    <submittedName>
        <fullName evidence="3">Uncharacterized protein</fullName>
    </submittedName>
</protein>
<dbReference type="InterPro" id="IPR011990">
    <property type="entry name" value="TPR-like_helical_dom_sf"/>
</dbReference>
<sequence>MKKLFKHSIFLLALAVFSGCKMDIVNPNGPTDAQVVSTREGLITYSIGMKQNYAASAFESLAITTGGTTREVKGIATFTNVLEIEAGGSALPTFNGNVLGVWLRMNRVMGMADDIIANAPTVLATDNAMRSGIVAHAHLFKAMAIGGLATAFEQVPTETNKAGGVTFVARQQGLLKAIELLEQAAALIAANTPSTEFNTRVLGANFNLLNCINAYLARYNVMAGRYTQAIAAANLVPLSSASQFVYDGAQSINPIYNQLRVVNSFSPRDNFGLPAGMFDPADGRLAFYFQGSPVTSGSDVLRTIRGFAQVNSSPIPVYLPDEMRLIKAEAILRSGGLVTDALIEINAVRQQSSGDAFGVHANLPAYTGSILVNDLLLEVYKQRCAELYLSGLRLEDSRRFGRTAPPNNVNPVPTTFERNRNFYPYPDQERLNNPNTPADPSI</sequence>
<feature type="compositionally biased region" description="Polar residues" evidence="1">
    <location>
        <begin position="431"/>
        <end position="442"/>
    </location>
</feature>
<evidence type="ECO:0000256" key="1">
    <source>
        <dbReference type="SAM" id="MobiDB-lite"/>
    </source>
</evidence>
<keyword evidence="2" id="KW-0732">Signal</keyword>
<dbReference type="PROSITE" id="PS51257">
    <property type="entry name" value="PROKAR_LIPOPROTEIN"/>
    <property type="match status" value="1"/>
</dbReference>
<comment type="caution">
    <text evidence="3">The sequence shown here is derived from an EMBL/GenBank/DDBJ whole genome shotgun (WGS) entry which is preliminary data.</text>
</comment>
<accession>A0A4Q1CNZ7</accession>
<dbReference type="OrthoDB" id="1522814at2"/>
<dbReference type="AlphaFoldDB" id="A0A4Q1CNZ7"/>
<proteinExistence type="predicted"/>
<dbReference type="Proteomes" id="UP000290204">
    <property type="component" value="Unassembled WGS sequence"/>
</dbReference>
<feature type="chain" id="PRO_5020608604" evidence="2">
    <location>
        <begin position="23"/>
        <end position="442"/>
    </location>
</feature>
<dbReference type="RefSeq" id="WP_129129720.1">
    <property type="nucleotide sequence ID" value="NZ_SDHW01000001.1"/>
</dbReference>
<gene>
    <name evidence="3" type="ORF">ESA94_04880</name>
</gene>
<keyword evidence="4" id="KW-1185">Reference proteome</keyword>